<evidence type="ECO:0000256" key="4">
    <source>
        <dbReference type="ARBA" id="ARBA00011752"/>
    </source>
</evidence>
<reference evidence="15 16" key="1">
    <citation type="submission" date="2021-03" db="EMBL/GenBank/DDBJ databases">
        <title>Genomic Encyclopedia of Type Strains, Phase III (KMG-III): the genomes of soil and plant-associated and newly described type strains.</title>
        <authorList>
            <person name="Whitman W."/>
        </authorList>
    </citation>
    <scope>NUCLEOTIDE SEQUENCE [LARGE SCALE GENOMIC DNA]</scope>
    <source>
        <strain evidence="15 16">IMMIB AFH-6</strain>
    </source>
</reference>
<evidence type="ECO:0000313" key="16">
    <source>
        <dbReference type="Proteomes" id="UP000781958"/>
    </source>
</evidence>
<dbReference type="InterPro" id="IPR036280">
    <property type="entry name" value="Multihaem_cyt_sf"/>
</dbReference>
<keyword evidence="12" id="KW-0408">Iron</keyword>
<evidence type="ECO:0000256" key="9">
    <source>
        <dbReference type="ARBA" id="ARBA00022729"/>
    </source>
</evidence>
<feature type="chain" id="PRO_5046346787" description="Periplasmic nitrate reductase, electron transfer subunit" evidence="14">
    <location>
        <begin position="23"/>
        <end position="170"/>
    </location>
</feature>
<evidence type="ECO:0000256" key="6">
    <source>
        <dbReference type="ARBA" id="ARBA00022448"/>
    </source>
</evidence>
<keyword evidence="6" id="KW-0813">Transport</keyword>
<comment type="similarity">
    <text evidence="3">Belongs to the NapB family.</text>
</comment>
<dbReference type="Pfam" id="PF03892">
    <property type="entry name" value="NapB"/>
    <property type="match status" value="1"/>
</dbReference>
<dbReference type="PANTHER" id="PTHR38604:SF1">
    <property type="entry name" value="PERIPLASMIC NITRATE REDUCTASE, ELECTRON TRANSFER SUBUNIT"/>
    <property type="match status" value="1"/>
</dbReference>
<accession>A0ABS4SJ10</accession>
<gene>
    <name evidence="15" type="ORF">J2851_001819</name>
</gene>
<dbReference type="Proteomes" id="UP000781958">
    <property type="component" value="Unassembled WGS sequence"/>
</dbReference>
<evidence type="ECO:0000256" key="14">
    <source>
        <dbReference type="SAM" id="SignalP"/>
    </source>
</evidence>
<dbReference type="PANTHER" id="PTHR38604">
    <property type="entry name" value="PERIPLASMIC NITRATE REDUCTASE, ELECTRON TRANSFER SUBUNIT"/>
    <property type="match status" value="1"/>
</dbReference>
<keyword evidence="11" id="KW-0249">Electron transport</keyword>
<evidence type="ECO:0000256" key="3">
    <source>
        <dbReference type="ARBA" id="ARBA00007368"/>
    </source>
</evidence>
<dbReference type="SUPFAM" id="SSF48695">
    <property type="entry name" value="Multiheme cytochromes"/>
    <property type="match status" value="1"/>
</dbReference>
<keyword evidence="10" id="KW-0574">Periplasm</keyword>
<evidence type="ECO:0000256" key="13">
    <source>
        <dbReference type="ARBA" id="ARBA00031832"/>
    </source>
</evidence>
<comment type="caution">
    <text evidence="15">The sequence shown here is derived from an EMBL/GenBank/DDBJ whole genome shotgun (WGS) entry which is preliminary data.</text>
</comment>
<evidence type="ECO:0000256" key="8">
    <source>
        <dbReference type="ARBA" id="ARBA00022723"/>
    </source>
</evidence>
<organism evidence="15 16">
    <name type="scientific">Azospirillum rugosum</name>
    <dbReference type="NCBI Taxonomy" id="416170"/>
    <lineage>
        <taxon>Bacteria</taxon>
        <taxon>Pseudomonadati</taxon>
        <taxon>Pseudomonadota</taxon>
        <taxon>Alphaproteobacteria</taxon>
        <taxon>Rhodospirillales</taxon>
        <taxon>Azospirillaceae</taxon>
        <taxon>Azospirillum</taxon>
    </lineage>
</organism>
<evidence type="ECO:0000256" key="7">
    <source>
        <dbReference type="ARBA" id="ARBA00022617"/>
    </source>
</evidence>
<keyword evidence="8" id="KW-0479">Metal-binding</keyword>
<comment type="function">
    <text evidence="1">Electron transfer subunit of the periplasmic nitrate reductase complex NapAB. Receives electrons from the membrane-anchored tetraheme c-type NapC protein and transfers these to NapA subunit, thus allowing electron flow between membrane and periplasm. Essential for periplasmic nitrate reduction with nitrate as the terminal electron acceptor.</text>
</comment>
<sequence length="170" mass="18493">MPRHVLIALAAALPCLVPALLAAQNAGQNSGPARLDSPFRPPINFTDETAAPPIPADVTDDRRVARNYPEQPPVIPHNVRDYQISLNNNQCLTCHSRQYTGASQAPMISITHYVNRDGQTLGAVSPRRYFCMQCHVPQTVAQPIVTNTFKDVDSLISRPSGGPSDGGDRR</sequence>
<name>A0ABS4SJ10_9PROT</name>
<keyword evidence="7" id="KW-0349">Heme</keyword>
<evidence type="ECO:0000256" key="1">
    <source>
        <dbReference type="ARBA" id="ARBA00002599"/>
    </source>
</evidence>
<keyword evidence="16" id="KW-1185">Reference proteome</keyword>
<protein>
    <recommendedName>
        <fullName evidence="5">Periplasmic nitrate reductase, electron transfer subunit</fullName>
    </recommendedName>
    <alternativeName>
        <fullName evidence="13">Diheme cytochrome c NapB</fullName>
    </alternativeName>
</protein>
<comment type="subcellular location">
    <subcellularLocation>
        <location evidence="2">Periplasm</location>
    </subcellularLocation>
</comment>
<proteinExistence type="inferred from homology"/>
<evidence type="ECO:0000256" key="2">
    <source>
        <dbReference type="ARBA" id="ARBA00004418"/>
    </source>
</evidence>
<comment type="subunit">
    <text evidence="4">Component of the periplasmic nitrate reductase NapAB complex composed of NapA and NapB.</text>
</comment>
<evidence type="ECO:0000256" key="12">
    <source>
        <dbReference type="ARBA" id="ARBA00023004"/>
    </source>
</evidence>
<dbReference type="Gene3D" id="1.10.1130.10">
    <property type="entry name" value="Flavocytochrome C3, Chain A"/>
    <property type="match status" value="1"/>
</dbReference>
<feature type="signal peptide" evidence="14">
    <location>
        <begin position="1"/>
        <end position="22"/>
    </location>
</feature>
<keyword evidence="9 14" id="KW-0732">Signal</keyword>
<evidence type="ECO:0000313" key="15">
    <source>
        <dbReference type="EMBL" id="MBP2292058.1"/>
    </source>
</evidence>
<evidence type="ECO:0000256" key="5">
    <source>
        <dbReference type="ARBA" id="ARBA00013773"/>
    </source>
</evidence>
<dbReference type="InterPro" id="IPR005591">
    <property type="entry name" value="NapB"/>
</dbReference>
<evidence type="ECO:0000256" key="11">
    <source>
        <dbReference type="ARBA" id="ARBA00022982"/>
    </source>
</evidence>
<evidence type="ECO:0000256" key="10">
    <source>
        <dbReference type="ARBA" id="ARBA00022764"/>
    </source>
</evidence>
<dbReference type="EMBL" id="JAGINP010000005">
    <property type="protein sequence ID" value="MBP2292058.1"/>
    <property type="molecule type" value="Genomic_DNA"/>
</dbReference>
<dbReference type="RefSeq" id="WP_209765867.1">
    <property type="nucleotide sequence ID" value="NZ_JAGINP010000005.1"/>
</dbReference>